<feature type="region of interest" description="Disordered" evidence="6">
    <location>
        <begin position="145"/>
        <end position="171"/>
    </location>
</feature>
<proteinExistence type="inferred from homology"/>
<protein>
    <submittedName>
        <fullName evidence="9">Putative flippase GtrA (Transmembrane translocase of bactoprenol-linked glucose)</fullName>
    </submittedName>
</protein>
<comment type="subcellular location">
    <subcellularLocation>
        <location evidence="1">Membrane</location>
        <topology evidence="1">Multi-pass membrane protein</topology>
    </subcellularLocation>
</comment>
<dbReference type="PANTHER" id="PTHR38459">
    <property type="entry name" value="PROPHAGE BACTOPRENOL-LINKED GLUCOSE TRANSLOCASE HOMOLOG"/>
    <property type="match status" value="1"/>
</dbReference>
<dbReference type="Pfam" id="PF04138">
    <property type="entry name" value="GtrA_DPMS_TM"/>
    <property type="match status" value="1"/>
</dbReference>
<dbReference type="STRING" id="123320.SAMN06309945_2220"/>
<feature type="transmembrane region" description="Helical" evidence="7">
    <location>
        <begin position="16"/>
        <end position="37"/>
    </location>
</feature>
<dbReference type="GO" id="GO:0005886">
    <property type="term" value="C:plasma membrane"/>
    <property type="evidence" value="ECO:0007669"/>
    <property type="project" value="TreeGrafter"/>
</dbReference>
<feature type="transmembrane region" description="Helical" evidence="7">
    <location>
        <begin position="49"/>
        <end position="71"/>
    </location>
</feature>
<feature type="domain" description="GtrA/DPMS transmembrane" evidence="8">
    <location>
        <begin position="16"/>
        <end position="141"/>
    </location>
</feature>
<evidence type="ECO:0000256" key="7">
    <source>
        <dbReference type="SAM" id="Phobius"/>
    </source>
</evidence>
<comment type="similarity">
    <text evidence="2">Belongs to the GtrA family.</text>
</comment>
<keyword evidence="5 7" id="KW-0472">Membrane</keyword>
<dbReference type="GO" id="GO:0000271">
    <property type="term" value="P:polysaccharide biosynthetic process"/>
    <property type="evidence" value="ECO:0007669"/>
    <property type="project" value="InterPro"/>
</dbReference>
<dbReference type="PANTHER" id="PTHR38459:SF1">
    <property type="entry name" value="PROPHAGE BACTOPRENOL-LINKED GLUCOSE TRANSLOCASE HOMOLOG"/>
    <property type="match status" value="1"/>
</dbReference>
<reference evidence="9 10" key="1">
    <citation type="submission" date="2017-02" db="EMBL/GenBank/DDBJ databases">
        <authorList>
            <person name="Peterson S.W."/>
        </authorList>
    </citation>
    <scope>NUCLEOTIDE SEQUENCE [LARGE SCALE GENOMIC DNA]</scope>
    <source>
        <strain evidence="9 10">VKM Ac-2059</strain>
    </source>
</reference>
<dbReference type="Proteomes" id="UP000190857">
    <property type="component" value="Unassembled WGS sequence"/>
</dbReference>
<name>A0A1T5KH18_9MICO</name>
<dbReference type="OrthoDB" id="9807815at2"/>
<sequence length="171" mass="18295">MPRSRALIEIARGSSFLFIGGIAFLVDAGLYNLLVYWGGHGPLHDLPLLAKIISIATASAATYVGNKLLTYRDRPTRVSVRQIAIFITINLIAGGLQLACLGFSRYVLHLDDPVADNIFGTFIGQILATAFRYVTYGRFVFPAESAGSTDAPESSEDADGRDEPLTGTAGA</sequence>
<accession>A0A1T5KH18</accession>
<dbReference type="RefSeq" id="WP_079728272.1">
    <property type="nucleotide sequence ID" value="NZ_FUZP01000002.1"/>
</dbReference>
<feature type="transmembrane region" description="Helical" evidence="7">
    <location>
        <begin position="83"/>
        <end position="108"/>
    </location>
</feature>
<evidence type="ECO:0000313" key="9">
    <source>
        <dbReference type="EMBL" id="SKC62940.1"/>
    </source>
</evidence>
<dbReference type="InterPro" id="IPR051401">
    <property type="entry name" value="GtrA_CellWall_Glycosyl"/>
</dbReference>
<dbReference type="InterPro" id="IPR007267">
    <property type="entry name" value="GtrA_DPMS_TM"/>
</dbReference>
<keyword evidence="10" id="KW-1185">Reference proteome</keyword>
<evidence type="ECO:0000256" key="2">
    <source>
        <dbReference type="ARBA" id="ARBA00009399"/>
    </source>
</evidence>
<gene>
    <name evidence="9" type="ORF">SAMN06309945_2220</name>
</gene>
<keyword evidence="3 7" id="KW-0812">Transmembrane</keyword>
<evidence type="ECO:0000256" key="1">
    <source>
        <dbReference type="ARBA" id="ARBA00004141"/>
    </source>
</evidence>
<dbReference type="EMBL" id="FUZP01000002">
    <property type="protein sequence ID" value="SKC62940.1"/>
    <property type="molecule type" value="Genomic_DNA"/>
</dbReference>
<evidence type="ECO:0000313" key="10">
    <source>
        <dbReference type="Proteomes" id="UP000190857"/>
    </source>
</evidence>
<evidence type="ECO:0000256" key="4">
    <source>
        <dbReference type="ARBA" id="ARBA00022989"/>
    </source>
</evidence>
<evidence type="ECO:0000256" key="3">
    <source>
        <dbReference type="ARBA" id="ARBA00022692"/>
    </source>
</evidence>
<keyword evidence="4 7" id="KW-1133">Transmembrane helix</keyword>
<evidence type="ECO:0000259" key="8">
    <source>
        <dbReference type="Pfam" id="PF04138"/>
    </source>
</evidence>
<dbReference type="AlphaFoldDB" id="A0A1T5KH18"/>
<organism evidence="9 10">
    <name type="scientific">Okibacterium fritillariae</name>
    <dbReference type="NCBI Taxonomy" id="123320"/>
    <lineage>
        <taxon>Bacteria</taxon>
        <taxon>Bacillati</taxon>
        <taxon>Actinomycetota</taxon>
        <taxon>Actinomycetes</taxon>
        <taxon>Micrococcales</taxon>
        <taxon>Microbacteriaceae</taxon>
        <taxon>Okibacterium</taxon>
    </lineage>
</organism>
<evidence type="ECO:0000256" key="5">
    <source>
        <dbReference type="ARBA" id="ARBA00023136"/>
    </source>
</evidence>
<feature type="transmembrane region" description="Helical" evidence="7">
    <location>
        <begin position="114"/>
        <end position="134"/>
    </location>
</feature>
<evidence type="ECO:0000256" key="6">
    <source>
        <dbReference type="SAM" id="MobiDB-lite"/>
    </source>
</evidence>